<name>A0A3S5CGA1_9PLAT</name>
<dbReference type="EMBL" id="CAAALY010038324">
    <property type="protein sequence ID" value="VEL18717.1"/>
    <property type="molecule type" value="Genomic_DNA"/>
</dbReference>
<proteinExistence type="predicted"/>
<accession>A0A3S5CGA1</accession>
<reference evidence="1" key="1">
    <citation type="submission" date="2018-11" db="EMBL/GenBank/DDBJ databases">
        <authorList>
            <consortium name="Pathogen Informatics"/>
        </authorList>
    </citation>
    <scope>NUCLEOTIDE SEQUENCE</scope>
</reference>
<evidence type="ECO:0000313" key="1">
    <source>
        <dbReference type="EMBL" id="VEL18717.1"/>
    </source>
</evidence>
<comment type="caution">
    <text evidence="1">The sequence shown here is derived from an EMBL/GenBank/DDBJ whole genome shotgun (WGS) entry which is preliminary data.</text>
</comment>
<dbReference type="OrthoDB" id="5870230at2759"/>
<gene>
    <name evidence="1" type="ORF">PXEA_LOCUS12157</name>
</gene>
<evidence type="ECO:0000313" key="2">
    <source>
        <dbReference type="Proteomes" id="UP000784294"/>
    </source>
</evidence>
<keyword evidence="2" id="KW-1185">Reference proteome</keyword>
<dbReference type="AlphaFoldDB" id="A0A3S5CGA1"/>
<dbReference type="Proteomes" id="UP000784294">
    <property type="component" value="Unassembled WGS sequence"/>
</dbReference>
<sequence length="103" mass="11302">MMPDYTECDSVKTAVNLPSHYDQFICCGVNSAADYINRPIPRSCGISPAQSNARLVSSALQIMLADDLAQGLFAPSIQKPEDGVNDHNQPLKFKALILLFNYL</sequence>
<protein>
    <submittedName>
        <fullName evidence="1">Uncharacterized protein</fullName>
    </submittedName>
</protein>
<organism evidence="1 2">
    <name type="scientific">Protopolystoma xenopodis</name>
    <dbReference type="NCBI Taxonomy" id="117903"/>
    <lineage>
        <taxon>Eukaryota</taxon>
        <taxon>Metazoa</taxon>
        <taxon>Spiralia</taxon>
        <taxon>Lophotrochozoa</taxon>
        <taxon>Platyhelminthes</taxon>
        <taxon>Monogenea</taxon>
        <taxon>Polyopisthocotylea</taxon>
        <taxon>Polystomatidea</taxon>
        <taxon>Polystomatidae</taxon>
        <taxon>Protopolystoma</taxon>
    </lineage>
</organism>